<sequence length="93" mass="10153">MAHPFPHSKPPSNRRSSLLPSTRQSIDPGFAWDADHRPLPTAKHPWDQDASSNRAATSSQCLEFGPGILGVPNTSRPAETRHSHSSLFNDGKT</sequence>
<proteinExistence type="predicted"/>
<dbReference type="EMBL" id="BMAT01003723">
    <property type="protein sequence ID" value="GFR61266.1"/>
    <property type="molecule type" value="Genomic_DNA"/>
</dbReference>
<name>A0AAV4ELY1_9GAST</name>
<accession>A0AAV4ELY1</accession>
<protein>
    <submittedName>
        <fullName evidence="2">Uncharacterized protein</fullName>
    </submittedName>
</protein>
<organism evidence="2 3">
    <name type="scientific">Elysia marginata</name>
    <dbReference type="NCBI Taxonomy" id="1093978"/>
    <lineage>
        <taxon>Eukaryota</taxon>
        <taxon>Metazoa</taxon>
        <taxon>Spiralia</taxon>
        <taxon>Lophotrochozoa</taxon>
        <taxon>Mollusca</taxon>
        <taxon>Gastropoda</taxon>
        <taxon>Heterobranchia</taxon>
        <taxon>Euthyneura</taxon>
        <taxon>Panpulmonata</taxon>
        <taxon>Sacoglossa</taxon>
        <taxon>Placobranchoidea</taxon>
        <taxon>Plakobranchidae</taxon>
        <taxon>Elysia</taxon>
    </lineage>
</organism>
<keyword evidence="3" id="KW-1185">Reference proteome</keyword>
<comment type="caution">
    <text evidence="2">The sequence shown here is derived from an EMBL/GenBank/DDBJ whole genome shotgun (WGS) entry which is preliminary data.</text>
</comment>
<evidence type="ECO:0000256" key="1">
    <source>
        <dbReference type="SAM" id="MobiDB-lite"/>
    </source>
</evidence>
<dbReference type="AlphaFoldDB" id="A0AAV4ELY1"/>
<evidence type="ECO:0000313" key="2">
    <source>
        <dbReference type="EMBL" id="GFR61266.1"/>
    </source>
</evidence>
<reference evidence="2 3" key="1">
    <citation type="journal article" date="2021" name="Elife">
        <title>Chloroplast acquisition without the gene transfer in kleptoplastic sea slugs, Plakobranchus ocellatus.</title>
        <authorList>
            <person name="Maeda T."/>
            <person name="Takahashi S."/>
            <person name="Yoshida T."/>
            <person name="Shimamura S."/>
            <person name="Takaki Y."/>
            <person name="Nagai Y."/>
            <person name="Toyoda A."/>
            <person name="Suzuki Y."/>
            <person name="Arimoto A."/>
            <person name="Ishii H."/>
            <person name="Satoh N."/>
            <person name="Nishiyama T."/>
            <person name="Hasebe M."/>
            <person name="Maruyama T."/>
            <person name="Minagawa J."/>
            <person name="Obokata J."/>
            <person name="Shigenobu S."/>
        </authorList>
    </citation>
    <scope>NUCLEOTIDE SEQUENCE [LARGE SCALE GENOMIC DNA]</scope>
</reference>
<feature type="region of interest" description="Disordered" evidence="1">
    <location>
        <begin position="1"/>
        <end position="93"/>
    </location>
</feature>
<gene>
    <name evidence="2" type="ORF">ElyMa_001841500</name>
</gene>
<dbReference type="Proteomes" id="UP000762676">
    <property type="component" value="Unassembled WGS sequence"/>
</dbReference>
<feature type="compositionally biased region" description="Polar residues" evidence="1">
    <location>
        <begin position="49"/>
        <end position="61"/>
    </location>
</feature>
<evidence type="ECO:0000313" key="3">
    <source>
        <dbReference type="Proteomes" id="UP000762676"/>
    </source>
</evidence>
<feature type="compositionally biased region" description="Low complexity" evidence="1">
    <location>
        <begin position="10"/>
        <end position="23"/>
    </location>
</feature>